<comment type="similarity">
    <text evidence="12">Belongs to the dihydrofolate reductase family.</text>
</comment>
<evidence type="ECO:0000259" key="13">
    <source>
        <dbReference type="PROSITE" id="PS51330"/>
    </source>
</evidence>
<feature type="non-terminal residue" evidence="14">
    <location>
        <position position="1"/>
    </location>
</feature>
<dbReference type="EC" id="2.1.1.45" evidence="2"/>
<evidence type="ECO:0000256" key="9">
    <source>
        <dbReference type="ARBA" id="ARBA00022857"/>
    </source>
</evidence>
<evidence type="ECO:0000256" key="7">
    <source>
        <dbReference type="ARBA" id="ARBA00022679"/>
    </source>
</evidence>
<evidence type="ECO:0000256" key="1">
    <source>
        <dbReference type="ARBA" id="ARBA00004903"/>
    </source>
</evidence>
<dbReference type="EC" id="1.5.1.3" evidence="3"/>
<dbReference type="EMBL" id="JATAAI010000002">
    <property type="protein sequence ID" value="KAK1747486.1"/>
    <property type="molecule type" value="Genomic_DNA"/>
</dbReference>
<dbReference type="GO" id="GO:0046654">
    <property type="term" value="P:tetrahydrofolate biosynthetic process"/>
    <property type="evidence" value="ECO:0007669"/>
    <property type="project" value="InterPro"/>
</dbReference>
<reference evidence="14" key="1">
    <citation type="submission" date="2023-06" db="EMBL/GenBank/DDBJ databases">
        <title>Survivors Of The Sea: Transcriptome response of Skeletonema marinoi to long-term dormancy.</title>
        <authorList>
            <person name="Pinder M.I.M."/>
            <person name="Kourtchenko O."/>
            <person name="Robertson E.K."/>
            <person name="Larsson T."/>
            <person name="Maumus F."/>
            <person name="Osuna-Cruz C.M."/>
            <person name="Vancaester E."/>
            <person name="Stenow R."/>
            <person name="Vandepoele K."/>
            <person name="Ploug H."/>
            <person name="Bruchert V."/>
            <person name="Godhe A."/>
            <person name="Topel M."/>
        </authorList>
    </citation>
    <scope>NUCLEOTIDE SEQUENCE</scope>
    <source>
        <strain evidence="14">R05AC</strain>
    </source>
</reference>
<dbReference type="GO" id="GO:0050661">
    <property type="term" value="F:NADP binding"/>
    <property type="evidence" value="ECO:0007669"/>
    <property type="project" value="InterPro"/>
</dbReference>
<dbReference type="InterPro" id="IPR001796">
    <property type="entry name" value="DHFR_dom"/>
</dbReference>
<evidence type="ECO:0000256" key="6">
    <source>
        <dbReference type="ARBA" id="ARBA00022603"/>
    </source>
</evidence>
<gene>
    <name evidence="14" type="ORF">QTG54_001449</name>
</gene>
<dbReference type="GO" id="GO:0046452">
    <property type="term" value="P:dihydrofolate metabolic process"/>
    <property type="evidence" value="ECO:0007669"/>
    <property type="project" value="TreeGrafter"/>
</dbReference>
<dbReference type="GO" id="GO:0009165">
    <property type="term" value="P:nucleotide biosynthetic process"/>
    <property type="evidence" value="ECO:0007669"/>
    <property type="project" value="UniProtKB-KW"/>
</dbReference>
<dbReference type="PROSITE" id="PS00075">
    <property type="entry name" value="DHFR_1"/>
    <property type="match status" value="1"/>
</dbReference>
<dbReference type="InterPro" id="IPR017925">
    <property type="entry name" value="DHFR_CS"/>
</dbReference>
<evidence type="ECO:0000313" key="14">
    <source>
        <dbReference type="EMBL" id="KAK1747486.1"/>
    </source>
</evidence>
<feature type="domain" description="DHFR" evidence="13">
    <location>
        <begin position="42"/>
        <end position="194"/>
    </location>
</feature>
<dbReference type="AlphaFoldDB" id="A0AAD8YJ22"/>
<name>A0AAD8YJ22_9STRA</name>
<dbReference type="InterPro" id="IPR024072">
    <property type="entry name" value="DHFR-like_dom_sf"/>
</dbReference>
<dbReference type="Proteomes" id="UP001224775">
    <property type="component" value="Unassembled WGS sequence"/>
</dbReference>
<keyword evidence="8" id="KW-0545">Nucleotide biosynthesis</keyword>
<dbReference type="GO" id="GO:0005739">
    <property type="term" value="C:mitochondrion"/>
    <property type="evidence" value="ECO:0007669"/>
    <property type="project" value="TreeGrafter"/>
</dbReference>
<dbReference type="PRINTS" id="PR00070">
    <property type="entry name" value="DHFR"/>
</dbReference>
<keyword evidence="9" id="KW-0521">NADP</keyword>
<dbReference type="InterPro" id="IPR012259">
    <property type="entry name" value="DHFR"/>
</dbReference>
<keyword evidence="7 14" id="KW-0808">Transferase</keyword>
<dbReference type="GO" id="GO:0006730">
    <property type="term" value="P:one-carbon metabolic process"/>
    <property type="evidence" value="ECO:0007669"/>
    <property type="project" value="UniProtKB-KW"/>
</dbReference>
<accession>A0AAD8YJ22</accession>
<comment type="caution">
    <text evidence="14">The sequence shown here is derived from an EMBL/GenBank/DDBJ whole genome shotgun (WGS) entry which is preliminary data.</text>
</comment>
<dbReference type="GO" id="GO:0032259">
    <property type="term" value="P:methylation"/>
    <property type="evidence" value="ECO:0007669"/>
    <property type="project" value="UniProtKB-KW"/>
</dbReference>
<dbReference type="SUPFAM" id="SSF53597">
    <property type="entry name" value="Dihydrofolate reductase-like"/>
    <property type="match status" value="1"/>
</dbReference>
<dbReference type="Gene3D" id="3.40.430.10">
    <property type="entry name" value="Dihydrofolate Reductase, subunit A"/>
    <property type="match status" value="1"/>
</dbReference>
<dbReference type="Pfam" id="PF00186">
    <property type="entry name" value="DHFR_1"/>
    <property type="match status" value="1"/>
</dbReference>
<keyword evidence="5" id="KW-0554">One-carbon metabolism</keyword>
<comment type="function">
    <text evidence="11">Bifunctional enzyme. Involved in de novo dTMP biosynthesis. Key enzyme in folate metabolism. Catalyzes an essential reaction for de novo glycine and purine synthesis, DNA precursor synthesis, and for the conversion of dUMP to dTMP.</text>
</comment>
<keyword evidence="15" id="KW-1185">Reference proteome</keyword>
<evidence type="ECO:0000256" key="5">
    <source>
        <dbReference type="ARBA" id="ARBA00022563"/>
    </source>
</evidence>
<evidence type="ECO:0000256" key="10">
    <source>
        <dbReference type="ARBA" id="ARBA00023002"/>
    </source>
</evidence>
<evidence type="ECO:0000256" key="11">
    <source>
        <dbReference type="ARBA" id="ARBA00025154"/>
    </source>
</evidence>
<keyword evidence="6 14" id="KW-0489">Methyltransferase</keyword>
<dbReference type="GO" id="GO:0046655">
    <property type="term" value="P:folic acid metabolic process"/>
    <property type="evidence" value="ECO:0007669"/>
    <property type="project" value="TreeGrafter"/>
</dbReference>
<dbReference type="GO" id="GO:0004146">
    <property type="term" value="F:dihydrofolate reductase activity"/>
    <property type="evidence" value="ECO:0007669"/>
    <property type="project" value="UniProtKB-EC"/>
</dbReference>
<dbReference type="GO" id="GO:0004799">
    <property type="term" value="F:thymidylate synthase activity"/>
    <property type="evidence" value="ECO:0007669"/>
    <property type="project" value="UniProtKB-EC"/>
</dbReference>
<dbReference type="PANTHER" id="PTHR48069">
    <property type="entry name" value="DIHYDROFOLATE REDUCTASE"/>
    <property type="match status" value="1"/>
</dbReference>
<organism evidence="14 15">
    <name type="scientific">Skeletonema marinoi</name>
    <dbReference type="NCBI Taxonomy" id="267567"/>
    <lineage>
        <taxon>Eukaryota</taxon>
        <taxon>Sar</taxon>
        <taxon>Stramenopiles</taxon>
        <taxon>Ochrophyta</taxon>
        <taxon>Bacillariophyta</taxon>
        <taxon>Coscinodiscophyceae</taxon>
        <taxon>Thalassiosirophycidae</taxon>
        <taxon>Thalassiosirales</taxon>
        <taxon>Skeletonemataceae</taxon>
        <taxon>Skeletonema</taxon>
        <taxon>Skeletonema marinoi-dohrnii complex</taxon>
    </lineage>
</organism>
<dbReference type="PROSITE" id="PS51330">
    <property type="entry name" value="DHFR_2"/>
    <property type="match status" value="1"/>
</dbReference>
<dbReference type="CDD" id="cd00209">
    <property type="entry name" value="DHFR"/>
    <property type="match status" value="1"/>
</dbReference>
<evidence type="ECO:0000256" key="3">
    <source>
        <dbReference type="ARBA" id="ARBA00012856"/>
    </source>
</evidence>
<proteinExistence type="inferred from homology"/>
<evidence type="ECO:0000256" key="2">
    <source>
        <dbReference type="ARBA" id="ARBA00011947"/>
    </source>
</evidence>
<protein>
    <recommendedName>
        <fullName evidence="4">Bifunctional dihydrofolate reductase-thymidylate synthase</fullName>
        <ecNumber evidence="3">1.5.1.3</ecNumber>
        <ecNumber evidence="2">2.1.1.45</ecNumber>
    </recommendedName>
</protein>
<evidence type="ECO:0000313" key="15">
    <source>
        <dbReference type="Proteomes" id="UP001224775"/>
    </source>
</evidence>
<evidence type="ECO:0000256" key="12">
    <source>
        <dbReference type="RuleBase" id="RU004474"/>
    </source>
</evidence>
<evidence type="ECO:0000256" key="4">
    <source>
        <dbReference type="ARBA" id="ARBA00019798"/>
    </source>
</evidence>
<evidence type="ECO:0000256" key="8">
    <source>
        <dbReference type="ARBA" id="ARBA00022727"/>
    </source>
</evidence>
<dbReference type="PANTHER" id="PTHR48069:SF3">
    <property type="entry name" value="DIHYDROFOLATE REDUCTASE"/>
    <property type="match status" value="1"/>
</dbReference>
<comment type="pathway">
    <text evidence="1">Cofactor biosynthesis; tetrahydrofolate biosynthesis; 5,6,7,8-tetrahydrofolate from 7,8-dihydrofolate: step 1/1.</text>
</comment>
<sequence>LSFFLIGSPTTHPTNTSLEIRRCISYTTIKTRLDTAFQIMTDVAAVVAAAAGSRGIGFQGKLPWRLPGDMNHFKQVTSTPPSPDRINAVIMGRKTWDSIPSKFRPLDGRVNVILSRKGAEGVEGAEGNKFVLVAKSMEEAMEQLKSRPDHGTTFIIGGGEIYNQAMTSGLVKRVVYTNVRAYQKIPNLMPSFLK</sequence>
<keyword evidence="10" id="KW-0560">Oxidoreductase</keyword>